<organism evidence="2 3">
    <name type="scientific">Sorghum bicolor</name>
    <name type="common">Sorghum</name>
    <name type="synonym">Sorghum vulgare</name>
    <dbReference type="NCBI Taxonomy" id="4558"/>
    <lineage>
        <taxon>Eukaryota</taxon>
        <taxon>Viridiplantae</taxon>
        <taxon>Streptophyta</taxon>
        <taxon>Embryophyta</taxon>
        <taxon>Tracheophyta</taxon>
        <taxon>Spermatophyta</taxon>
        <taxon>Magnoliopsida</taxon>
        <taxon>Liliopsida</taxon>
        <taxon>Poales</taxon>
        <taxon>Poaceae</taxon>
        <taxon>PACMAD clade</taxon>
        <taxon>Panicoideae</taxon>
        <taxon>Andropogonodae</taxon>
        <taxon>Andropogoneae</taxon>
        <taxon>Sorghinae</taxon>
        <taxon>Sorghum</taxon>
    </lineage>
</organism>
<evidence type="ECO:0000256" key="1">
    <source>
        <dbReference type="SAM" id="MobiDB-lite"/>
    </source>
</evidence>
<dbReference type="InParanoid" id="A0A1B6Q9Z5"/>
<dbReference type="Gramene" id="KXG34736">
    <property type="protein sequence ID" value="KXG34736"/>
    <property type="gene ID" value="SORBI_3002G083700"/>
</dbReference>
<dbReference type="EMBL" id="CM000761">
    <property type="protein sequence ID" value="KXG34736.1"/>
    <property type="molecule type" value="Genomic_DNA"/>
</dbReference>
<accession>A0A1B6Q9Z5</accession>
<sequence length="72" mass="7707">MCTMGFEKESIAEAACGHEGVGGGPLFVQEWQLPLLDAVAVEIPPHMALGGASGGSRDPEPRPRRTGRHQRR</sequence>
<protein>
    <submittedName>
        <fullName evidence="2">Uncharacterized protein</fullName>
    </submittedName>
</protein>
<name>A0A1B6Q9Z5_SORBI</name>
<keyword evidence="3" id="KW-1185">Reference proteome</keyword>
<dbReference type="AlphaFoldDB" id="A0A1B6Q9Z5"/>
<proteinExistence type="predicted"/>
<dbReference type="Proteomes" id="UP000000768">
    <property type="component" value="Chromosome 2"/>
</dbReference>
<feature type="region of interest" description="Disordered" evidence="1">
    <location>
        <begin position="46"/>
        <end position="72"/>
    </location>
</feature>
<gene>
    <name evidence="2" type="ORF">SORBI_3002G083700</name>
</gene>
<reference evidence="3" key="2">
    <citation type="journal article" date="2018" name="Plant J.">
        <title>The Sorghum bicolor reference genome: improved assembly, gene annotations, a transcriptome atlas, and signatures of genome organization.</title>
        <authorList>
            <person name="McCormick R.F."/>
            <person name="Truong S.K."/>
            <person name="Sreedasyam A."/>
            <person name="Jenkins J."/>
            <person name="Shu S."/>
            <person name="Sims D."/>
            <person name="Kennedy M."/>
            <person name="Amirebrahimi M."/>
            <person name="Weers B.D."/>
            <person name="McKinley B."/>
            <person name="Mattison A."/>
            <person name="Morishige D.T."/>
            <person name="Grimwood J."/>
            <person name="Schmutz J."/>
            <person name="Mullet J.E."/>
        </authorList>
    </citation>
    <scope>NUCLEOTIDE SEQUENCE [LARGE SCALE GENOMIC DNA]</scope>
    <source>
        <strain evidence="3">cv. BTx623</strain>
    </source>
</reference>
<reference evidence="2 3" key="1">
    <citation type="journal article" date="2009" name="Nature">
        <title>The Sorghum bicolor genome and the diversification of grasses.</title>
        <authorList>
            <person name="Paterson A.H."/>
            <person name="Bowers J.E."/>
            <person name="Bruggmann R."/>
            <person name="Dubchak I."/>
            <person name="Grimwood J."/>
            <person name="Gundlach H."/>
            <person name="Haberer G."/>
            <person name="Hellsten U."/>
            <person name="Mitros T."/>
            <person name="Poliakov A."/>
            <person name="Schmutz J."/>
            <person name="Spannagl M."/>
            <person name="Tang H."/>
            <person name="Wang X."/>
            <person name="Wicker T."/>
            <person name="Bharti A.K."/>
            <person name="Chapman J."/>
            <person name="Feltus F.A."/>
            <person name="Gowik U."/>
            <person name="Grigoriev I.V."/>
            <person name="Lyons E."/>
            <person name="Maher C.A."/>
            <person name="Martis M."/>
            <person name="Narechania A."/>
            <person name="Otillar R.P."/>
            <person name="Penning B.W."/>
            <person name="Salamov A.A."/>
            <person name="Wang Y."/>
            <person name="Zhang L."/>
            <person name="Carpita N.C."/>
            <person name="Freeling M."/>
            <person name="Gingle A.R."/>
            <person name="Hash C.T."/>
            <person name="Keller B."/>
            <person name="Klein P."/>
            <person name="Kresovich S."/>
            <person name="McCann M.C."/>
            <person name="Ming R."/>
            <person name="Peterson D.G."/>
            <person name="Mehboob-ur-Rahman"/>
            <person name="Ware D."/>
            <person name="Westhoff P."/>
            <person name="Mayer K.F."/>
            <person name="Messing J."/>
            <person name="Rokhsar D.S."/>
        </authorList>
    </citation>
    <scope>NUCLEOTIDE SEQUENCE [LARGE SCALE GENOMIC DNA]</scope>
    <source>
        <strain evidence="3">cv. BTx623</strain>
    </source>
</reference>
<evidence type="ECO:0000313" key="2">
    <source>
        <dbReference type="EMBL" id="KXG34736.1"/>
    </source>
</evidence>
<evidence type="ECO:0000313" key="3">
    <source>
        <dbReference type="Proteomes" id="UP000000768"/>
    </source>
</evidence>